<protein>
    <recommendedName>
        <fullName evidence="3">Superoxide dismutase copper/zinc binding domain-containing protein</fullName>
    </recommendedName>
</protein>
<dbReference type="KEGG" id="elq:Ga0102493_112779"/>
<dbReference type="GO" id="GO:0006801">
    <property type="term" value="P:superoxide metabolic process"/>
    <property type="evidence" value="ECO:0007669"/>
    <property type="project" value="InterPro"/>
</dbReference>
<feature type="signal peptide" evidence="2">
    <location>
        <begin position="1"/>
        <end position="26"/>
    </location>
</feature>
<sequence length="190" mass="19934">MTTPDLRHLAAAALGAGALAAAPALADHHVKGDAPMTLRADVMTAEGQNAGRVIFEQTDHGVVVKARLINLSPGEHGFHIHETGACKPDFTAAGGHYDPLRAKHGFDSEGGYHVGDLPNIVVEADGTANADFFAPQLTLSPQEDNRYPFTLDDADGSAVMVHAKGDDYKAEPPGSTGQRIACGVIFAERD</sequence>
<dbReference type="PRINTS" id="PR00068">
    <property type="entry name" value="CUZNDISMTASE"/>
</dbReference>
<dbReference type="SUPFAM" id="SSF49329">
    <property type="entry name" value="Cu,Zn superoxide dismutase-like"/>
    <property type="match status" value="1"/>
</dbReference>
<keyword evidence="2" id="KW-0732">Signal</keyword>
<dbReference type="RefSeq" id="WP_034901036.1">
    <property type="nucleotide sequence ID" value="NZ_CP017057.1"/>
</dbReference>
<comment type="similarity">
    <text evidence="1">Belongs to the Cu-Zn superoxide dismutase family.</text>
</comment>
<feature type="chain" id="PRO_5001697385" description="Superoxide dismutase copper/zinc binding domain-containing protein" evidence="2">
    <location>
        <begin position="27"/>
        <end position="190"/>
    </location>
</feature>
<dbReference type="GO" id="GO:0005507">
    <property type="term" value="F:copper ion binding"/>
    <property type="evidence" value="ECO:0007669"/>
    <property type="project" value="InterPro"/>
</dbReference>
<evidence type="ECO:0000259" key="3">
    <source>
        <dbReference type="Pfam" id="PF00080"/>
    </source>
</evidence>
<comment type="caution">
    <text evidence="4">The sequence shown here is derived from an EMBL/GenBank/DDBJ whole genome shotgun (WGS) entry which is preliminary data.</text>
</comment>
<dbReference type="AlphaFoldDB" id="A0A074MUP0"/>
<dbReference type="CDD" id="cd00305">
    <property type="entry name" value="Cu-Zn_Superoxide_Dismutase"/>
    <property type="match status" value="1"/>
</dbReference>
<dbReference type="Pfam" id="PF00080">
    <property type="entry name" value="Sod_Cu"/>
    <property type="match status" value="1"/>
</dbReference>
<dbReference type="EMBL" id="JMIX01000003">
    <property type="protein sequence ID" value="KEO98731.1"/>
    <property type="molecule type" value="Genomic_DNA"/>
</dbReference>
<dbReference type="PANTHER" id="PTHR10003">
    <property type="entry name" value="SUPEROXIDE DISMUTASE CU-ZN -RELATED"/>
    <property type="match status" value="1"/>
</dbReference>
<reference evidence="4 5" key="1">
    <citation type="submission" date="2014-04" db="EMBL/GenBank/DDBJ databases">
        <title>A comprehensive comparison of genomes of Erythrobacter spp. Strains.</title>
        <authorList>
            <person name="Zheng Q."/>
        </authorList>
    </citation>
    <scope>NUCLEOTIDE SEQUENCE [LARGE SCALE GENOMIC DNA]</scope>
    <source>
        <strain evidence="4 5">DSM 8509</strain>
    </source>
</reference>
<accession>A0A074MUP0</accession>
<dbReference type="PATRIC" id="fig|39960.10.peg.1875"/>
<dbReference type="InterPro" id="IPR024134">
    <property type="entry name" value="SOD_Cu/Zn_/chaperone"/>
</dbReference>
<evidence type="ECO:0000313" key="5">
    <source>
        <dbReference type="Proteomes" id="UP000027866"/>
    </source>
</evidence>
<evidence type="ECO:0000256" key="1">
    <source>
        <dbReference type="ARBA" id="ARBA00010457"/>
    </source>
</evidence>
<feature type="domain" description="Superoxide dismutase copper/zinc binding" evidence="3">
    <location>
        <begin position="51"/>
        <end position="185"/>
    </location>
</feature>
<proteinExistence type="inferred from homology"/>
<name>A0A074MUP0_9SPHN</name>
<evidence type="ECO:0000256" key="2">
    <source>
        <dbReference type="SAM" id="SignalP"/>
    </source>
</evidence>
<keyword evidence="5" id="KW-1185">Reference proteome</keyword>
<organism evidence="4 5">
    <name type="scientific">Erythrobacter litoralis</name>
    <dbReference type="NCBI Taxonomy" id="39960"/>
    <lineage>
        <taxon>Bacteria</taxon>
        <taxon>Pseudomonadati</taxon>
        <taxon>Pseudomonadota</taxon>
        <taxon>Alphaproteobacteria</taxon>
        <taxon>Sphingomonadales</taxon>
        <taxon>Erythrobacteraceae</taxon>
        <taxon>Erythrobacter/Porphyrobacter group</taxon>
        <taxon>Erythrobacter</taxon>
    </lineage>
</organism>
<gene>
    <name evidence="4" type="ORF">EH32_06395</name>
</gene>
<evidence type="ECO:0000313" key="4">
    <source>
        <dbReference type="EMBL" id="KEO98731.1"/>
    </source>
</evidence>
<dbReference type="InterPro" id="IPR001424">
    <property type="entry name" value="SOD_Cu_Zn_dom"/>
</dbReference>
<dbReference type="Gene3D" id="2.60.40.200">
    <property type="entry name" value="Superoxide dismutase, copper/zinc binding domain"/>
    <property type="match status" value="1"/>
</dbReference>
<dbReference type="InterPro" id="IPR036423">
    <property type="entry name" value="SOD-like_Cu/Zn_dom_sf"/>
</dbReference>
<dbReference type="Proteomes" id="UP000027866">
    <property type="component" value="Unassembled WGS sequence"/>
</dbReference>